<dbReference type="AlphaFoldDB" id="A0A8S0RT03"/>
<dbReference type="OrthoDB" id="1716893at2759"/>
<dbReference type="EMBL" id="CACTIH010003704">
    <property type="protein sequence ID" value="CAA2982728.1"/>
    <property type="molecule type" value="Genomic_DNA"/>
</dbReference>
<accession>A0A8S0RT03</accession>
<dbReference type="Gramene" id="OE9A007910T1">
    <property type="protein sequence ID" value="OE9A007910C1"/>
    <property type="gene ID" value="OE9A007910"/>
</dbReference>
<organism evidence="1 2">
    <name type="scientific">Olea europaea subsp. europaea</name>
    <dbReference type="NCBI Taxonomy" id="158383"/>
    <lineage>
        <taxon>Eukaryota</taxon>
        <taxon>Viridiplantae</taxon>
        <taxon>Streptophyta</taxon>
        <taxon>Embryophyta</taxon>
        <taxon>Tracheophyta</taxon>
        <taxon>Spermatophyta</taxon>
        <taxon>Magnoliopsida</taxon>
        <taxon>eudicotyledons</taxon>
        <taxon>Gunneridae</taxon>
        <taxon>Pentapetalae</taxon>
        <taxon>asterids</taxon>
        <taxon>lamiids</taxon>
        <taxon>Lamiales</taxon>
        <taxon>Oleaceae</taxon>
        <taxon>Oleeae</taxon>
        <taxon>Olea</taxon>
    </lineage>
</organism>
<proteinExistence type="predicted"/>
<dbReference type="PANTHER" id="PTHR34996">
    <property type="entry name" value="OS06G0327400 PROTEIN"/>
    <property type="match status" value="1"/>
</dbReference>
<dbReference type="PANTHER" id="PTHR34996:SF3">
    <property type="entry name" value="OS06G0327400 PROTEIN"/>
    <property type="match status" value="1"/>
</dbReference>
<evidence type="ECO:0000313" key="2">
    <source>
        <dbReference type="Proteomes" id="UP000594638"/>
    </source>
</evidence>
<comment type="caution">
    <text evidence="1">The sequence shown here is derived from an EMBL/GenBank/DDBJ whole genome shotgun (WGS) entry which is preliminary data.</text>
</comment>
<name>A0A8S0RT03_OLEEU</name>
<gene>
    <name evidence="1" type="ORF">OLEA9_A007910</name>
</gene>
<sequence>MGYDRVGIKRCNGVKGFRINSRRFSVGRIRRRFLYLFRILRRWKCSYSNALRSLKRNIITRRRRRNGKDNIHMELPYSYGYSCDHHQYRFRTLAHSNSFCSEAIADCLDFIKRNSISMDEYKPMLNRI</sequence>
<dbReference type="Proteomes" id="UP000594638">
    <property type="component" value="Unassembled WGS sequence"/>
</dbReference>
<reference evidence="1 2" key="1">
    <citation type="submission" date="2019-12" db="EMBL/GenBank/DDBJ databases">
        <authorList>
            <person name="Alioto T."/>
            <person name="Alioto T."/>
            <person name="Gomez Garrido J."/>
        </authorList>
    </citation>
    <scope>NUCLEOTIDE SEQUENCE [LARGE SCALE GENOMIC DNA]</scope>
</reference>
<keyword evidence="2" id="KW-1185">Reference proteome</keyword>
<protein>
    <submittedName>
        <fullName evidence="1">Uncharacterized protein</fullName>
    </submittedName>
</protein>
<evidence type="ECO:0000313" key="1">
    <source>
        <dbReference type="EMBL" id="CAA2982728.1"/>
    </source>
</evidence>